<evidence type="ECO:0000256" key="4">
    <source>
        <dbReference type="ARBA" id="ARBA00023002"/>
    </source>
</evidence>
<proteinExistence type="inferred from homology"/>
<evidence type="ECO:0000313" key="8">
    <source>
        <dbReference type="Proteomes" id="UP000728032"/>
    </source>
</evidence>
<name>A0A7R9QJ93_9ACAR</name>
<dbReference type="AlphaFoldDB" id="A0A7R9QJ93"/>
<sequence>MWTQAPHLNSYFLVWHRMYLYFYERILRHAANDPHLTIPYWDYSGGGHNLVLPEVFRTPYDTGVNPLYTSDRCESVNNGKPLKAQLMDTGPILRARYFDAIPADNEMHACLSFGGVRTSRPVFGAPYTSLFSQTLHDNVHVHVGGERGLLSDACTAALDPVDRIWMSWTQLGGPNPTDTHFLDHTFTFFDEWGQPVSARIRDFLNVSHLYSYDQLMDGPQVVPTRQYPHIYIDVDIDRETAVTVNNPSVTKELEPYVMEMFTELAIAIN</sequence>
<accession>A0A7R9QJ93</accession>
<evidence type="ECO:0000256" key="5">
    <source>
        <dbReference type="ARBA" id="ARBA00023008"/>
    </source>
</evidence>
<organism evidence="7">
    <name type="scientific">Oppiella nova</name>
    <dbReference type="NCBI Taxonomy" id="334625"/>
    <lineage>
        <taxon>Eukaryota</taxon>
        <taxon>Metazoa</taxon>
        <taxon>Ecdysozoa</taxon>
        <taxon>Arthropoda</taxon>
        <taxon>Chelicerata</taxon>
        <taxon>Arachnida</taxon>
        <taxon>Acari</taxon>
        <taxon>Acariformes</taxon>
        <taxon>Sarcoptiformes</taxon>
        <taxon>Oribatida</taxon>
        <taxon>Brachypylina</taxon>
        <taxon>Oppioidea</taxon>
        <taxon>Oppiidae</taxon>
        <taxon>Oppiella</taxon>
    </lineage>
</organism>
<keyword evidence="5" id="KW-0186">Copper</keyword>
<dbReference type="PANTHER" id="PTHR11474">
    <property type="entry name" value="TYROSINASE FAMILY MEMBER"/>
    <property type="match status" value="1"/>
</dbReference>
<dbReference type="OrthoDB" id="6132182at2759"/>
<dbReference type="InterPro" id="IPR050316">
    <property type="entry name" value="Tyrosinase/Hemocyanin"/>
</dbReference>
<reference evidence="7" key="1">
    <citation type="submission" date="2020-11" db="EMBL/GenBank/DDBJ databases">
        <authorList>
            <person name="Tran Van P."/>
        </authorList>
    </citation>
    <scope>NUCLEOTIDE SEQUENCE</scope>
</reference>
<dbReference type="InterPro" id="IPR002227">
    <property type="entry name" value="Tyrosinase_Cu-bd"/>
</dbReference>
<feature type="domain" description="Tyrosinase copper-binding" evidence="6">
    <location>
        <begin position="7"/>
        <end position="24"/>
    </location>
</feature>
<dbReference type="PANTHER" id="PTHR11474:SF76">
    <property type="entry name" value="SHKT DOMAIN-CONTAINING PROTEIN"/>
    <property type="match status" value="1"/>
</dbReference>
<dbReference type="GO" id="GO:0004097">
    <property type="term" value="F:catechol oxidase activity"/>
    <property type="evidence" value="ECO:0007669"/>
    <property type="project" value="InterPro"/>
</dbReference>
<keyword evidence="8" id="KW-1185">Reference proteome</keyword>
<evidence type="ECO:0000256" key="3">
    <source>
        <dbReference type="ARBA" id="ARBA00022723"/>
    </source>
</evidence>
<evidence type="ECO:0000256" key="1">
    <source>
        <dbReference type="ARBA" id="ARBA00001973"/>
    </source>
</evidence>
<gene>
    <name evidence="7" type="ORF">ONB1V03_LOCUS6336</name>
</gene>
<evidence type="ECO:0000259" key="6">
    <source>
        <dbReference type="PROSITE" id="PS00497"/>
    </source>
</evidence>
<evidence type="ECO:0000256" key="2">
    <source>
        <dbReference type="ARBA" id="ARBA00009928"/>
    </source>
</evidence>
<dbReference type="Proteomes" id="UP000728032">
    <property type="component" value="Unassembled WGS sequence"/>
</dbReference>
<dbReference type="InterPro" id="IPR008922">
    <property type="entry name" value="Di-copper_centre_dom_sf"/>
</dbReference>
<dbReference type="EMBL" id="CAJPVJ010002812">
    <property type="protein sequence ID" value="CAG2166821.1"/>
    <property type="molecule type" value="Genomic_DNA"/>
</dbReference>
<dbReference type="PROSITE" id="PS00497">
    <property type="entry name" value="TYROSINASE_1"/>
    <property type="match status" value="1"/>
</dbReference>
<dbReference type="SUPFAM" id="SSF48056">
    <property type="entry name" value="Di-copper centre-containing domain"/>
    <property type="match status" value="1"/>
</dbReference>
<comment type="cofactor">
    <cofactor evidence="1">
        <name>Cu(2+)</name>
        <dbReference type="ChEBI" id="CHEBI:29036"/>
    </cofactor>
</comment>
<dbReference type="EMBL" id="OC917637">
    <property type="protein sequence ID" value="CAD7647613.1"/>
    <property type="molecule type" value="Genomic_DNA"/>
</dbReference>
<keyword evidence="4" id="KW-0560">Oxidoreductase</keyword>
<comment type="similarity">
    <text evidence="2">Belongs to the tyrosinase family.</text>
</comment>
<dbReference type="Gene3D" id="1.10.1280.10">
    <property type="entry name" value="Di-copper center containing domain from catechol oxidase"/>
    <property type="match status" value="1"/>
</dbReference>
<dbReference type="InterPro" id="IPR022739">
    <property type="entry name" value="Polyphenol_oxidase_cen"/>
</dbReference>
<dbReference type="PRINTS" id="PR00092">
    <property type="entry name" value="TYROSINASE"/>
</dbReference>
<evidence type="ECO:0000313" key="7">
    <source>
        <dbReference type="EMBL" id="CAD7647613.1"/>
    </source>
</evidence>
<keyword evidence="3" id="KW-0479">Metal-binding</keyword>
<dbReference type="Pfam" id="PF12142">
    <property type="entry name" value="PPO1_DWL"/>
    <property type="match status" value="1"/>
</dbReference>
<protein>
    <recommendedName>
        <fullName evidence="6">Tyrosinase copper-binding domain-containing protein</fullName>
    </recommendedName>
</protein>
<dbReference type="GO" id="GO:0046872">
    <property type="term" value="F:metal ion binding"/>
    <property type="evidence" value="ECO:0007669"/>
    <property type="project" value="UniProtKB-KW"/>
</dbReference>
<dbReference type="Pfam" id="PF00264">
    <property type="entry name" value="Tyrosinase"/>
    <property type="match status" value="1"/>
</dbReference>